<evidence type="ECO:0000256" key="3">
    <source>
        <dbReference type="ARBA" id="ARBA00022782"/>
    </source>
</evidence>
<gene>
    <name evidence="11" type="ORF">PEVE_00033763</name>
</gene>
<keyword evidence="8" id="KW-0539">Nucleus</keyword>
<keyword evidence="2" id="KW-0217">Developmental protein</keyword>
<dbReference type="SUPFAM" id="SSF47459">
    <property type="entry name" value="HLH, helix-loop-helix DNA-binding domain"/>
    <property type="match status" value="1"/>
</dbReference>
<comment type="caution">
    <text evidence="11">The sequence shown here is derived from an EMBL/GenBank/DDBJ whole genome shotgun (WGS) entry which is preliminary data.</text>
</comment>
<keyword evidence="4" id="KW-0744">Spermatogenesis</keyword>
<dbReference type="EMBL" id="CALNXI010000503">
    <property type="protein sequence ID" value="CAH3028312.1"/>
    <property type="molecule type" value="Genomic_DNA"/>
</dbReference>
<dbReference type="InterPro" id="IPR039583">
    <property type="entry name" value="TCFL5/SOLH1/2"/>
</dbReference>
<feature type="compositionally biased region" description="Basic and acidic residues" evidence="9">
    <location>
        <begin position="335"/>
        <end position="345"/>
    </location>
</feature>
<evidence type="ECO:0000313" key="11">
    <source>
        <dbReference type="EMBL" id="CAH3028312.1"/>
    </source>
</evidence>
<comment type="subcellular location">
    <subcellularLocation>
        <location evidence="1">Nucleus</location>
    </subcellularLocation>
</comment>
<evidence type="ECO:0000256" key="4">
    <source>
        <dbReference type="ARBA" id="ARBA00022871"/>
    </source>
</evidence>
<dbReference type="PANTHER" id="PTHR15402">
    <property type="entry name" value="TRANSCRIPTION FACTOR-LIKE 5 PROTEIN"/>
    <property type="match status" value="1"/>
</dbReference>
<keyword evidence="5" id="KW-0805">Transcription regulation</keyword>
<keyword evidence="12" id="KW-1185">Reference proteome</keyword>
<dbReference type="PANTHER" id="PTHR15402:SF2">
    <property type="entry name" value="TRANSCRIPTION FACTOR LIKE 5"/>
    <property type="match status" value="1"/>
</dbReference>
<protein>
    <recommendedName>
        <fullName evidence="10">BHLH domain-containing protein</fullName>
    </recommendedName>
</protein>
<feature type="region of interest" description="Disordered" evidence="9">
    <location>
        <begin position="332"/>
        <end position="380"/>
    </location>
</feature>
<sequence>MSSPTSLRHSPVKNLVELTPVLRGGASDLQKTAKVYDSELCMLALPPDEQQLLSRISQYLFCQGIIPVVVRNPTEALIHSRHSRFVVIILPDNDPLLIRNIRSVDGMNSRTPVIVISTADILPESTLHMLGTNEVQEAVHMTTNSEKLEADLIYALNNVLGRSYGNVRSVPLLPLPVQTTWSTIPQPTSAHIPSVPFPQLPEPGLISSQCTTNPVHTKIPPTLSPAKIQGVNAVSAGGGSHLNDQISSYASQQIQVGTVGEQVTEILNQGSSVSAKVSPPLCENVQENSESVLPGIETLLNAIQVVEGQEDDSSAKNQAACTFTKFTALNSPDSDETRLDLDTGRKRTRRSPAAASLKSAKTATSETGLDSPSDTKSPISVSLTGKKPYFLELDSYREPLADDPNANPVDRHNSKERHRRIRITKAAEFFKAVIPRMDPNMDKATAFQWTVYYMVFLRNALLKQDPPILPKLHQTFIQEWGEVFNLESQNQPDEK</sequence>
<evidence type="ECO:0000256" key="8">
    <source>
        <dbReference type="ARBA" id="ARBA00023242"/>
    </source>
</evidence>
<evidence type="ECO:0000256" key="1">
    <source>
        <dbReference type="ARBA" id="ARBA00004123"/>
    </source>
</evidence>
<evidence type="ECO:0000259" key="10">
    <source>
        <dbReference type="PROSITE" id="PS50888"/>
    </source>
</evidence>
<reference evidence="11 12" key="1">
    <citation type="submission" date="2022-05" db="EMBL/GenBank/DDBJ databases">
        <authorList>
            <consortium name="Genoscope - CEA"/>
            <person name="William W."/>
        </authorList>
    </citation>
    <scope>NUCLEOTIDE SEQUENCE [LARGE SCALE GENOMIC DNA]</scope>
</reference>
<evidence type="ECO:0000313" key="12">
    <source>
        <dbReference type="Proteomes" id="UP001159427"/>
    </source>
</evidence>
<dbReference type="InterPro" id="IPR036638">
    <property type="entry name" value="HLH_DNA-bd_sf"/>
</dbReference>
<keyword evidence="7" id="KW-0804">Transcription</keyword>
<feature type="compositionally biased region" description="Low complexity" evidence="9">
    <location>
        <begin position="351"/>
        <end position="365"/>
    </location>
</feature>
<feature type="compositionally biased region" description="Polar residues" evidence="9">
    <location>
        <begin position="366"/>
        <end position="380"/>
    </location>
</feature>
<feature type="domain" description="BHLH" evidence="10">
    <location>
        <begin position="407"/>
        <end position="457"/>
    </location>
</feature>
<dbReference type="PROSITE" id="PS50888">
    <property type="entry name" value="BHLH"/>
    <property type="match status" value="1"/>
</dbReference>
<name>A0ABN8MF26_9CNID</name>
<evidence type="ECO:0000256" key="9">
    <source>
        <dbReference type="SAM" id="MobiDB-lite"/>
    </source>
</evidence>
<evidence type="ECO:0000256" key="5">
    <source>
        <dbReference type="ARBA" id="ARBA00023015"/>
    </source>
</evidence>
<organism evidence="11 12">
    <name type="scientific">Porites evermanni</name>
    <dbReference type="NCBI Taxonomy" id="104178"/>
    <lineage>
        <taxon>Eukaryota</taxon>
        <taxon>Metazoa</taxon>
        <taxon>Cnidaria</taxon>
        <taxon>Anthozoa</taxon>
        <taxon>Hexacorallia</taxon>
        <taxon>Scleractinia</taxon>
        <taxon>Fungiina</taxon>
        <taxon>Poritidae</taxon>
        <taxon>Porites</taxon>
    </lineage>
</organism>
<evidence type="ECO:0000256" key="2">
    <source>
        <dbReference type="ARBA" id="ARBA00022473"/>
    </source>
</evidence>
<accession>A0ABN8MF26</accession>
<keyword evidence="3" id="KW-0221">Differentiation</keyword>
<dbReference type="Proteomes" id="UP001159427">
    <property type="component" value="Unassembled WGS sequence"/>
</dbReference>
<dbReference type="CDD" id="cd19683">
    <property type="entry name" value="bHLH_SOHLH_like"/>
    <property type="match status" value="1"/>
</dbReference>
<evidence type="ECO:0000256" key="6">
    <source>
        <dbReference type="ARBA" id="ARBA00023125"/>
    </source>
</evidence>
<dbReference type="InterPro" id="IPR011598">
    <property type="entry name" value="bHLH_dom"/>
</dbReference>
<keyword evidence="6" id="KW-0238">DNA-binding</keyword>
<evidence type="ECO:0000256" key="7">
    <source>
        <dbReference type="ARBA" id="ARBA00023163"/>
    </source>
</evidence>
<proteinExistence type="predicted"/>